<accession>A0A6B3C7X1</accession>
<dbReference type="AlphaFoldDB" id="A0A6B3C7X1"/>
<feature type="transmembrane region" description="Helical" evidence="1">
    <location>
        <begin position="74"/>
        <end position="99"/>
    </location>
</feature>
<proteinExistence type="predicted"/>
<evidence type="ECO:0000313" key="2">
    <source>
        <dbReference type="EMBL" id="NEC92709.1"/>
    </source>
</evidence>
<organism evidence="2">
    <name type="scientific">Streptomyces sp. SID12501</name>
    <dbReference type="NCBI Taxonomy" id="2706042"/>
    <lineage>
        <taxon>Bacteria</taxon>
        <taxon>Bacillati</taxon>
        <taxon>Actinomycetota</taxon>
        <taxon>Actinomycetes</taxon>
        <taxon>Kitasatosporales</taxon>
        <taxon>Streptomycetaceae</taxon>
        <taxon>Streptomyces</taxon>
    </lineage>
</organism>
<feature type="transmembrane region" description="Helical" evidence="1">
    <location>
        <begin position="12"/>
        <end position="29"/>
    </location>
</feature>
<gene>
    <name evidence="2" type="ORF">G3I71_44825</name>
</gene>
<name>A0A6B3C7X1_9ACTN</name>
<feature type="transmembrane region" description="Helical" evidence="1">
    <location>
        <begin position="133"/>
        <end position="156"/>
    </location>
</feature>
<comment type="caution">
    <text evidence="2">The sequence shown here is derived from an EMBL/GenBank/DDBJ whole genome shotgun (WGS) entry which is preliminary data.</text>
</comment>
<sequence>MFAAARLKERLYATITMISVVVGLAGFGHTDTAEAAATILTTAVGLWLAALVADQQAHRVVHGRFATGRELRHMLSVSSPLLLSAAGPLTLLAVAALTAVTVESALLIAAAVNVAGLFTWGCYGGIRMGAGTVLAVLAGVLDAIIGTAVALVKVAAGH</sequence>
<evidence type="ECO:0000256" key="1">
    <source>
        <dbReference type="SAM" id="Phobius"/>
    </source>
</evidence>
<keyword evidence="1" id="KW-1133">Transmembrane helix</keyword>
<feature type="transmembrane region" description="Helical" evidence="1">
    <location>
        <begin position="105"/>
        <end position="126"/>
    </location>
</feature>
<keyword evidence="1" id="KW-0812">Transmembrane</keyword>
<dbReference type="EMBL" id="JAAGLU010000137">
    <property type="protein sequence ID" value="NEC92709.1"/>
    <property type="molecule type" value="Genomic_DNA"/>
</dbReference>
<keyword evidence="1" id="KW-0472">Membrane</keyword>
<protein>
    <submittedName>
        <fullName evidence="2">Uncharacterized protein</fullName>
    </submittedName>
</protein>
<feature type="transmembrane region" description="Helical" evidence="1">
    <location>
        <begin position="35"/>
        <end position="53"/>
    </location>
</feature>
<reference evidence="2" key="1">
    <citation type="submission" date="2020-01" db="EMBL/GenBank/DDBJ databases">
        <title>Insect and environment-associated Actinomycetes.</title>
        <authorList>
            <person name="Currrie C."/>
            <person name="Chevrette M."/>
            <person name="Carlson C."/>
            <person name="Stubbendieck R."/>
            <person name="Wendt-Pienkowski E."/>
        </authorList>
    </citation>
    <scope>NUCLEOTIDE SEQUENCE</scope>
    <source>
        <strain evidence="2">SID12501</strain>
    </source>
</reference>